<sequence length="162" mass="18780">MVQRPNTVMWKASRGDTYRAGAELEPTQPVYPRLASMSYINKKTKIFKEGPETLIVPSRSEARIKNYMSATDARAWCDIVEQRRQHILEFTAKNKDSFCLPKVIPLEVLFNSMMVSVNCEIDKLERKADYMEKRVAVYSEIDLTEEQQSKLDALLKWNNLSL</sequence>
<reference evidence="1" key="1">
    <citation type="journal article" date="2023" name="Insect Mol. Biol.">
        <title>Genome sequencing provides insights into the evolution of gene families encoding plant cell wall-degrading enzymes in longhorned beetles.</title>
        <authorList>
            <person name="Shin N.R."/>
            <person name="Okamura Y."/>
            <person name="Kirsch R."/>
            <person name="Pauchet Y."/>
        </authorList>
    </citation>
    <scope>NUCLEOTIDE SEQUENCE</scope>
    <source>
        <strain evidence="1">MMC_N1</strain>
    </source>
</reference>
<evidence type="ECO:0000313" key="1">
    <source>
        <dbReference type="EMBL" id="KAJ8970174.1"/>
    </source>
</evidence>
<protein>
    <submittedName>
        <fullName evidence="1">Uncharacterized protein</fullName>
    </submittedName>
</protein>
<dbReference type="EMBL" id="JAPWTJ010001658">
    <property type="protein sequence ID" value="KAJ8970174.1"/>
    <property type="molecule type" value="Genomic_DNA"/>
</dbReference>
<proteinExistence type="predicted"/>
<dbReference type="Proteomes" id="UP001162164">
    <property type="component" value="Unassembled WGS sequence"/>
</dbReference>
<keyword evidence="2" id="KW-1185">Reference proteome</keyword>
<comment type="caution">
    <text evidence="1">The sequence shown here is derived from an EMBL/GenBank/DDBJ whole genome shotgun (WGS) entry which is preliminary data.</text>
</comment>
<evidence type="ECO:0000313" key="2">
    <source>
        <dbReference type="Proteomes" id="UP001162164"/>
    </source>
</evidence>
<accession>A0ABQ9J0A7</accession>
<name>A0ABQ9J0A7_9CUCU</name>
<gene>
    <name evidence="1" type="ORF">NQ317_016647</name>
</gene>
<organism evidence="1 2">
    <name type="scientific">Molorchus minor</name>
    <dbReference type="NCBI Taxonomy" id="1323400"/>
    <lineage>
        <taxon>Eukaryota</taxon>
        <taxon>Metazoa</taxon>
        <taxon>Ecdysozoa</taxon>
        <taxon>Arthropoda</taxon>
        <taxon>Hexapoda</taxon>
        <taxon>Insecta</taxon>
        <taxon>Pterygota</taxon>
        <taxon>Neoptera</taxon>
        <taxon>Endopterygota</taxon>
        <taxon>Coleoptera</taxon>
        <taxon>Polyphaga</taxon>
        <taxon>Cucujiformia</taxon>
        <taxon>Chrysomeloidea</taxon>
        <taxon>Cerambycidae</taxon>
        <taxon>Lamiinae</taxon>
        <taxon>Monochamini</taxon>
        <taxon>Molorchus</taxon>
    </lineage>
</organism>